<dbReference type="Gene3D" id="1.10.10.10">
    <property type="entry name" value="Winged helix-like DNA-binding domain superfamily/Winged helix DNA-binding domain"/>
    <property type="match status" value="1"/>
</dbReference>
<organism evidence="5 6">
    <name type="scientific">Frisingicoccus caecimuris</name>
    <dbReference type="NCBI Taxonomy" id="1796636"/>
    <lineage>
        <taxon>Bacteria</taxon>
        <taxon>Bacillati</taxon>
        <taxon>Bacillota</taxon>
        <taxon>Clostridia</taxon>
        <taxon>Lachnospirales</taxon>
        <taxon>Lachnospiraceae</taxon>
        <taxon>Frisingicoccus</taxon>
    </lineage>
</organism>
<evidence type="ECO:0000259" key="4">
    <source>
        <dbReference type="PROSITE" id="PS50995"/>
    </source>
</evidence>
<name>A0A4R2LDM7_9FIRM</name>
<comment type="caution">
    <text evidence="5">The sequence shown here is derived from an EMBL/GenBank/DDBJ whole genome shotgun (WGS) entry which is preliminary data.</text>
</comment>
<evidence type="ECO:0000256" key="1">
    <source>
        <dbReference type="ARBA" id="ARBA00023015"/>
    </source>
</evidence>
<evidence type="ECO:0000256" key="2">
    <source>
        <dbReference type="ARBA" id="ARBA00023125"/>
    </source>
</evidence>
<keyword evidence="6" id="KW-1185">Reference proteome</keyword>
<dbReference type="PRINTS" id="PR00598">
    <property type="entry name" value="HTHMARR"/>
</dbReference>
<dbReference type="InterPro" id="IPR036388">
    <property type="entry name" value="WH-like_DNA-bd_sf"/>
</dbReference>
<dbReference type="OrthoDB" id="384891at2"/>
<dbReference type="RefSeq" id="WP_132089171.1">
    <property type="nucleotide sequence ID" value="NZ_JANKAQ010000001.1"/>
</dbReference>
<dbReference type="Pfam" id="PF12802">
    <property type="entry name" value="MarR_2"/>
    <property type="match status" value="1"/>
</dbReference>
<dbReference type="SUPFAM" id="SSF46785">
    <property type="entry name" value="Winged helix' DNA-binding domain"/>
    <property type="match status" value="1"/>
</dbReference>
<gene>
    <name evidence="5" type="ORF">EV212_102338</name>
</gene>
<accession>A0A4R2LDM7</accession>
<dbReference type="EMBL" id="SLXA01000002">
    <property type="protein sequence ID" value="TCO86020.1"/>
    <property type="molecule type" value="Genomic_DNA"/>
</dbReference>
<dbReference type="PROSITE" id="PS50995">
    <property type="entry name" value="HTH_MARR_2"/>
    <property type="match status" value="1"/>
</dbReference>
<feature type="domain" description="HTH marR-type" evidence="4">
    <location>
        <begin position="4"/>
        <end position="142"/>
    </location>
</feature>
<keyword evidence="2 5" id="KW-0238">DNA-binding</keyword>
<keyword evidence="3" id="KW-0804">Transcription</keyword>
<dbReference type="GO" id="GO:0003677">
    <property type="term" value="F:DNA binding"/>
    <property type="evidence" value="ECO:0007669"/>
    <property type="project" value="UniProtKB-KW"/>
</dbReference>
<sequence>MPHTTDIGFQLHSLSNLMKRRMEHSDAFSHMDDNVTRNNGWILNYLAYHSDRDIYQKDIENDFCIRRSTVSKVIRLMETKGLIRRETVPNDARLKKLVLTPNGKKLQAAIERDQQETERLLRQGVTEEELQMFFQVMEKFKKNIQ</sequence>
<keyword evidence="1" id="KW-0805">Transcription regulation</keyword>
<dbReference type="GO" id="GO:0003700">
    <property type="term" value="F:DNA-binding transcription factor activity"/>
    <property type="evidence" value="ECO:0007669"/>
    <property type="project" value="InterPro"/>
</dbReference>
<dbReference type="AlphaFoldDB" id="A0A4R2LDM7"/>
<dbReference type="PANTHER" id="PTHR42756:SF1">
    <property type="entry name" value="TRANSCRIPTIONAL REPRESSOR OF EMRAB OPERON"/>
    <property type="match status" value="1"/>
</dbReference>
<evidence type="ECO:0000313" key="5">
    <source>
        <dbReference type="EMBL" id="TCO86020.1"/>
    </source>
</evidence>
<protein>
    <submittedName>
        <fullName evidence="5">DNA-binding MarR family transcriptional regulator</fullName>
    </submittedName>
</protein>
<evidence type="ECO:0000256" key="3">
    <source>
        <dbReference type="ARBA" id="ARBA00023163"/>
    </source>
</evidence>
<dbReference type="SMART" id="SM00347">
    <property type="entry name" value="HTH_MARR"/>
    <property type="match status" value="1"/>
</dbReference>
<dbReference type="InterPro" id="IPR000835">
    <property type="entry name" value="HTH_MarR-typ"/>
</dbReference>
<evidence type="ECO:0000313" key="6">
    <source>
        <dbReference type="Proteomes" id="UP000295711"/>
    </source>
</evidence>
<dbReference type="InterPro" id="IPR036390">
    <property type="entry name" value="WH_DNA-bd_sf"/>
</dbReference>
<reference evidence="5 6" key="1">
    <citation type="submission" date="2019-03" db="EMBL/GenBank/DDBJ databases">
        <title>Genomic Encyclopedia of Type Strains, Phase IV (KMG-IV): sequencing the most valuable type-strain genomes for metagenomic binning, comparative biology and taxonomic classification.</title>
        <authorList>
            <person name="Goeker M."/>
        </authorList>
    </citation>
    <scope>NUCLEOTIDE SEQUENCE [LARGE SCALE GENOMIC DNA]</scope>
    <source>
        <strain evidence="5 6">DSM 28559</strain>
    </source>
</reference>
<proteinExistence type="predicted"/>
<dbReference type="PANTHER" id="PTHR42756">
    <property type="entry name" value="TRANSCRIPTIONAL REGULATOR, MARR"/>
    <property type="match status" value="1"/>
</dbReference>
<dbReference type="Proteomes" id="UP000295711">
    <property type="component" value="Unassembled WGS sequence"/>
</dbReference>